<evidence type="ECO:0000256" key="1">
    <source>
        <dbReference type="SAM" id="MobiDB-lite"/>
    </source>
</evidence>
<feature type="compositionally biased region" description="Basic and acidic residues" evidence="1">
    <location>
        <begin position="51"/>
        <end position="60"/>
    </location>
</feature>
<protein>
    <submittedName>
        <fullName evidence="2">Uncharacterized protein</fullName>
    </submittedName>
</protein>
<accession>A0ABX2T2X1</accession>
<evidence type="ECO:0000313" key="2">
    <source>
        <dbReference type="EMBL" id="NYZ18598.1"/>
    </source>
</evidence>
<sequence length="60" mass="6585">MTITASRAALPEQRTATGQEQAPGSSSFLPESPMRDFLEDLFKRQVPRGAMPDRQEPPVG</sequence>
<keyword evidence="3" id="KW-1185">Reference proteome</keyword>
<feature type="compositionally biased region" description="Polar residues" evidence="1">
    <location>
        <begin position="14"/>
        <end position="29"/>
    </location>
</feature>
<comment type="caution">
    <text evidence="2">The sequence shown here is derived from an EMBL/GenBank/DDBJ whole genome shotgun (WGS) entry which is preliminary data.</text>
</comment>
<dbReference type="RefSeq" id="WP_180280326.1">
    <property type="nucleotide sequence ID" value="NZ_JABFDB010000001.1"/>
</dbReference>
<feature type="region of interest" description="Disordered" evidence="1">
    <location>
        <begin position="1"/>
        <end position="60"/>
    </location>
</feature>
<reference evidence="2 3" key="1">
    <citation type="submission" date="2020-05" db="EMBL/GenBank/DDBJ databases">
        <title>Azospirillum oleiclasticum sp. nov, a nitrogen-fixing and heavy crude oil-emulsifying bacterium isolated from the crude oil of Yumen Oilfield.</title>
        <authorList>
            <person name="Wu D."/>
            <person name="Cai M."/>
            <person name="Zhang X."/>
        </authorList>
    </citation>
    <scope>NUCLEOTIDE SEQUENCE [LARGE SCALE GENOMIC DNA]</scope>
    <source>
        <strain evidence="2 3">ROY-1-1-2</strain>
    </source>
</reference>
<dbReference type="Proteomes" id="UP000584642">
    <property type="component" value="Unassembled WGS sequence"/>
</dbReference>
<organism evidence="2 3">
    <name type="scientific">Azospirillum oleiclasticum</name>
    <dbReference type="NCBI Taxonomy" id="2735135"/>
    <lineage>
        <taxon>Bacteria</taxon>
        <taxon>Pseudomonadati</taxon>
        <taxon>Pseudomonadota</taxon>
        <taxon>Alphaproteobacteria</taxon>
        <taxon>Rhodospirillales</taxon>
        <taxon>Azospirillaceae</taxon>
        <taxon>Azospirillum</taxon>
    </lineage>
</organism>
<name>A0ABX2T2X1_9PROT</name>
<evidence type="ECO:0000313" key="3">
    <source>
        <dbReference type="Proteomes" id="UP000584642"/>
    </source>
</evidence>
<feature type="compositionally biased region" description="Basic and acidic residues" evidence="1">
    <location>
        <begin position="33"/>
        <end position="43"/>
    </location>
</feature>
<gene>
    <name evidence="2" type="ORF">HND93_02655</name>
</gene>
<dbReference type="EMBL" id="JABFDB010000001">
    <property type="protein sequence ID" value="NYZ18598.1"/>
    <property type="molecule type" value="Genomic_DNA"/>
</dbReference>
<proteinExistence type="predicted"/>